<reference evidence="2 3" key="1">
    <citation type="submission" date="2018-03" db="EMBL/GenBank/DDBJ databases">
        <title>Genomic Encyclopedia of Type Strains, Phase III (KMG-III): the genomes of soil and plant-associated and newly described type strains.</title>
        <authorList>
            <person name="Whitman W."/>
        </authorList>
    </citation>
    <scope>NUCLEOTIDE SEQUENCE [LARGE SCALE GENOMIC DNA]</scope>
    <source>
        <strain evidence="2 3">CGMCC 1.12700</strain>
    </source>
</reference>
<comment type="caution">
    <text evidence="2">The sequence shown here is derived from an EMBL/GenBank/DDBJ whole genome shotgun (WGS) entry which is preliminary data.</text>
</comment>
<accession>A0A2P8CR35</accession>
<organism evidence="2 3">
    <name type="scientific">Taibaiella chishuiensis</name>
    <dbReference type="NCBI Taxonomy" id="1434707"/>
    <lineage>
        <taxon>Bacteria</taxon>
        <taxon>Pseudomonadati</taxon>
        <taxon>Bacteroidota</taxon>
        <taxon>Chitinophagia</taxon>
        <taxon>Chitinophagales</taxon>
        <taxon>Chitinophagaceae</taxon>
        <taxon>Taibaiella</taxon>
    </lineage>
</organism>
<protein>
    <submittedName>
        <fullName evidence="2">Uncharacterized protein</fullName>
    </submittedName>
</protein>
<keyword evidence="3" id="KW-1185">Reference proteome</keyword>
<feature type="chain" id="PRO_5015139153" evidence="1">
    <location>
        <begin position="20"/>
        <end position="140"/>
    </location>
</feature>
<sequence length="140" mass="14895">MKKILLLLLAFCSLSLSYAGTITIENNSGYKFGDAVLHIYTSVGGVINGYPAPAFSIPTGVTVLNYTDPENFLVSATGSGSGFPYTAGTSYLYELALKNSDAPCGIGFMVRPTDPVYMGCGFQVKYIVSGPNKDVLIRID</sequence>
<keyword evidence="1" id="KW-0732">Signal</keyword>
<dbReference type="Proteomes" id="UP000240572">
    <property type="component" value="Unassembled WGS sequence"/>
</dbReference>
<proteinExistence type="predicted"/>
<evidence type="ECO:0000313" key="3">
    <source>
        <dbReference type="Proteomes" id="UP000240572"/>
    </source>
</evidence>
<evidence type="ECO:0000256" key="1">
    <source>
        <dbReference type="SAM" id="SignalP"/>
    </source>
</evidence>
<name>A0A2P8CR35_9BACT</name>
<dbReference type="AlphaFoldDB" id="A0A2P8CR35"/>
<evidence type="ECO:0000313" key="2">
    <source>
        <dbReference type="EMBL" id="PSK87428.1"/>
    </source>
</evidence>
<dbReference type="EMBL" id="PYGD01000017">
    <property type="protein sequence ID" value="PSK87428.1"/>
    <property type="molecule type" value="Genomic_DNA"/>
</dbReference>
<gene>
    <name evidence="2" type="ORF">B0I18_11729</name>
</gene>
<dbReference type="RefSeq" id="WP_106525436.1">
    <property type="nucleotide sequence ID" value="NZ_PYGD01000017.1"/>
</dbReference>
<feature type="signal peptide" evidence="1">
    <location>
        <begin position="1"/>
        <end position="19"/>
    </location>
</feature>